<dbReference type="Gene3D" id="3.30.710.10">
    <property type="entry name" value="Potassium Channel Kv1.1, Chain A"/>
    <property type="match status" value="1"/>
</dbReference>
<organism evidence="2 3">
    <name type="scientific">Caenorhabditis nigoni</name>
    <dbReference type="NCBI Taxonomy" id="1611254"/>
    <lineage>
        <taxon>Eukaryota</taxon>
        <taxon>Metazoa</taxon>
        <taxon>Ecdysozoa</taxon>
        <taxon>Nematoda</taxon>
        <taxon>Chromadorea</taxon>
        <taxon>Rhabditida</taxon>
        <taxon>Rhabditina</taxon>
        <taxon>Rhabditomorpha</taxon>
        <taxon>Rhabditoidea</taxon>
        <taxon>Rhabditidae</taxon>
        <taxon>Peloderinae</taxon>
        <taxon>Caenorhabditis</taxon>
    </lineage>
</organism>
<sequence length="298" mass="34577">MSPDKEKKFVIKHVFENVKNFTDQEIVNANVEKHFAAFWRIQLFVHDDGDMRPSLVCQRFQTGDWSVTTVCGLLVNGNSVYTGNQFEFRHKIVKLESPYICKSDYPEYGIDESVTIEFHVKIDKMSGPFRNFDDDVAKESSDVVLVVGDHKFHVCKAYLSYQSTYFKSLFYGKFEESEKSIIELKDINFVDFHIFLGFIYGFVSVKGSNVEVLLKLADFFNAQIVMERCEQFLMAVTNIDFVGKFQLSLKYKLDKLKNKILSDMNKETDFASLAPENSEKYSTEIWKELYLKAVNSLK</sequence>
<evidence type="ECO:0000313" key="2">
    <source>
        <dbReference type="EMBL" id="PIC49261.1"/>
    </source>
</evidence>
<dbReference type="AlphaFoldDB" id="A0A2G5VC55"/>
<reference evidence="3" key="1">
    <citation type="submission" date="2017-10" db="EMBL/GenBank/DDBJ databases">
        <title>Rapid genome shrinkage in a self-fertile nematode reveals novel sperm competition proteins.</title>
        <authorList>
            <person name="Yin D."/>
            <person name="Schwarz E.M."/>
            <person name="Thomas C.G."/>
            <person name="Felde R.L."/>
            <person name="Korf I.F."/>
            <person name="Cutter A.D."/>
            <person name="Schartner C.M."/>
            <person name="Ralston E.J."/>
            <person name="Meyer B.J."/>
            <person name="Haag E.S."/>
        </authorList>
    </citation>
    <scope>NUCLEOTIDE SEQUENCE [LARGE SCALE GENOMIC DNA]</scope>
    <source>
        <strain evidence="3">JU1422</strain>
    </source>
</reference>
<dbReference type="Pfam" id="PF00651">
    <property type="entry name" value="BTB"/>
    <property type="match status" value="1"/>
</dbReference>
<dbReference type="Pfam" id="PF00917">
    <property type="entry name" value="MATH"/>
    <property type="match status" value="1"/>
</dbReference>
<dbReference type="EMBL" id="PDUG01000002">
    <property type="protein sequence ID" value="PIC49261.1"/>
    <property type="molecule type" value="Genomic_DNA"/>
</dbReference>
<gene>
    <name evidence="2" type="primary">Cnig_chr_II.g7924</name>
    <name evidence="2" type="ORF">B9Z55_007924</name>
</gene>
<dbReference type="CDD" id="cd18186">
    <property type="entry name" value="BTB_POZ_ZBTB_KLHL-like"/>
    <property type="match status" value="1"/>
</dbReference>
<keyword evidence="3" id="KW-1185">Reference proteome</keyword>
<protein>
    <recommendedName>
        <fullName evidence="1">BTB domain-containing protein</fullName>
    </recommendedName>
</protein>
<proteinExistence type="predicted"/>
<name>A0A2G5VC55_9PELO</name>
<feature type="domain" description="BTB" evidence="1">
    <location>
        <begin position="141"/>
        <end position="200"/>
    </location>
</feature>
<dbReference type="PANTHER" id="PTHR22743">
    <property type="entry name" value="MEPRIN/TRAF-LIKE MATH FAMILY-C.ELEGANS"/>
    <property type="match status" value="1"/>
</dbReference>
<evidence type="ECO:0000259" key="1">
    <source>
        <dbReference type="PROSITE" id="PS50097"/>
    </source>
</evidence>
<dbReference type="OrthoDB" id="45365at2759"/>
<dbReference type="InterPro" id="IPR011333">
    <property type="entry name" value="SKP1/BTB/POZ_sf"/>
</dbReference>
<evidence type="ECO:0000313" key="3">
    <source>
        <dbReference type="Proteomes" id="UP000230233"/>
    </source>
</evidence>
<dbReference type="SUPFAM" id="SSF54695">
    <property type="entry name" value="POZ domain"/>
    <property type="match status" value="1"/>
</dbReference>
<dbReference type="SMART" id="SM00225">
    <property type="entry name" value="BTB"/>
    <property type="match status" value="1"/>
</dbReference>
<comment type="caution">
    <text evidence="2">The sequence shown here is derived from an EMBL/GenBank/DDBJ whole genome shotgun (WGS) entry which is preliminary data.</text>
</comment>
<dbReference type="PANTHER" id="PTHR22743:SF165">
    <property type="entry name" value="BTB AND MATH DOMAIN CONTAINING-RELATED"/>
    <property type="match status" value="1"/>
</dbReference>
<dbReference type="InterPro" id="IPR002083">
    <property type="entry name" value="MATH/TRAF_dom"/>
</dbReference>
<dbReference type="InterPro" id="IPR000210">
    <property type="entry name" value="BTB/POZ_dom"/>
</dbReference>
<dbReference type="InterPro" id="IPR052664">
    <property type="entry name" value="BTB-MATH_domain_protein"/>
</dbReference>
<dbReference type="PROSITE" id="PS50097">
    <property type="entry name" value="BTB"/>
    <property type="match status" value="1"/>
</dbReference>
<accession>A0A2G5VC55</accession>
<dbReference type="Proteomes" id="UP000230233">
    <property type="component" value="Chromosome II"/>
</dbReference>